<comment type="function">
    <text evidence="3">Involved in the transmission of sensory signals from the chemoreceptors to the flagellar motors. CheA is autophosphorylated; it can transfer its phosphate group to either CheB or CheY.</text>
</comment>
<dbReference type="GO" id="GO:0007165">
    <property type="term" value="P:signal transduction"/>
    <property type="evidence" value="ECO:0007669"/>
    <property type="project" value="InterPro"/>
</dbReference>
<dbReference type="SUPFAM" id="SSF50341">
    <property type="entry name" value="CheW-like"/>
    <property type="match status" value="1"/>
</dbReference>
<dbReference type="EMBL" id="NZEX01000082">
    <property type="protein sequence ID" value="MAH63222.1"/>
    <property type="molecule type" value="Genomic_DNA"/>
</dbReference>
<dbReference type="InterPro" id="IPR002545">
    <property type="entry name" value="CheW-lke_dom"/>
</dbReference>
<evidence type="ECO:0000256" key="3">
    <source>
        <dbReference type="ARBA" id="ARBA00035100"/>
    </source>
</evidence>
<dbReference type="GO" id="GO:0004673">
    <property type="term" value="F:protein histidine kinase activity"/>
    <property type="evidence" value="ECO:0007669"/>
    <property type="project" value="UniProtKB-EC"/>
</dbReference>
<dbReference type="GO" id="GO:0006935">
    <property type="term" value="P:chemotaxis"/>
    <property type="evidence" value="ECO:0007669"/>
    <property type="project" value="InterPro"/>
</dbReference>
<dbReference type="PANTHER" id="PTHR43395">
    <property type="entry name" value="SENSOR HISTIDINE KINASE CHEA"/>
    <property type="match status" value="1"/>
</dbReference>
<reference evidence="6" key="1">
    <citation type="submission" date="2017-09" db="EMBL/GenBank/DDBJ databases">
        <title>The Reconstruction of 2,631 Draft Metagenome-Assembled Genomes from the Global Oceans.</title>
        <authorList>
            <person name="Tully B.J."/>
            <person name="Graham E.D."/>
            <person name="Heidelberg J.F."/>
        </authorList>
    </citation>
    <scope>NUCLEOTIDE SEQUENCE [LARGE SCALE GENOMIC DNA]</scope>
</reference>
<dbReference type="InterPro" id="IPR036061">
    <property type="entry name" value="CheW-like_dom_sf"/>
</dbReference>
<dbReference type="Gene3D" id="2.30.30.40">
    <property type="entry name" value="SH3 Domains"/>
    <property type="match status" value="1"/>
</dbReference>
<accession>A0A2D6YJB5</accession>
<gene>
    <name evidence="5" type="ORF">CMN54_07230</name>
</gene>
<dbReference type="AlphaFoldDB" id="A0A2D6YJB5"/>
<organism evidence="5 6">
    <name type="scientific">SAR324 cluster bacterium</name>
    <dbReference type="NCBI Taxonomy" id="2024889"/>
    <lineage>
        <taxon>Bacteria</taxon>
        <taxon>Deltaproteobacteria</taxon>
        <taxon>SAR324 cluster</taxon>
    </lineage>
</organism>
<dbReference type="EC" id="2.7.13.3" evidence="2"/>
<evidence type="ECO:0000313" key="5">
    <source>
        <dbReference type="EMBL" id="MAH63222.1"/>
    </source>
</evidence>
<feature type="non-terminal residue" evidence="5">
    <location>
        <position position="1"/>
    </location>
</feature>
<evidence type="ECO:0000259" key="4">
    <source>
        <dbReference type="Pfam" id="PF01584"/>
    </source>
</evidence>
<sequence>LMVDELLHRQQIVVKNLGETFVNLPGITGGTILGDGRVGLILDPETLIHRSHNINMTIN</sequence>
<protein>
    <recommendedName>
        <fullName evidence="2">histidine kinase</fullName>
        <ecNumber evidence="2">2.7.13.3</ecNumber>
    </recommendedName>
</protein>
<dbReference type="PANTHER" id="PTHR43395:SF10">
    <property type="entry name" value="CHEMOTAXIS PROTEIN CHEA"/>
    <property type="match status" value="1"/>
</dbReference>
<evidence type="ECO:0000256" key="2">
    <source>
        <dbReference type="ARBA" id="ARBA00012438"/>
    </source>
</evidence>
<proteinExistence type="predicted"/>
<dbReference type="InterPro" id="IPR051315">
    <property type="entry name" value="Bact_Chemotaxis_CheA"/>
</dbReference>
<dbReference type="Proteomes" id="UP000226525">
    <property type="component" value="Unassembled WGS sequence"/>
</dbReference>
<dbReference type="Pfam" id="PF01584">
    <property type="entry name" value="CheW"/>
    <property type="match status" value="1"/>
</dbReference>
<feature type="domain" description="CheW-like" evidence="4">
    <location>
        <begin position="1"/>
        <end position="50"/>
    </location>
</feature>
<name>A0A2D6YJB5_9DELT</name>
<evidence type="ECO:0000313" key="6">
    <source>
        <dbReference type="Proteomes" id="UP000226525"/>
    </source>
</evidence>
<comment type="caution">
    <text evidence="5">The sequence shown here is derived from an EMBL/GenBank/DDBJ whole genome shotgun (WGS) entry which is preliminary data.</text>
</comment>
<evidence type="ECO:0000256" key="1">
    <source>
        <dbReference type="ARBA" id="ARBA00000085"/>
    </source>
</evidence>
<comment type="catalytic activity">
    <reaction evidence="1">
        <text>ATP + protein L-histidine = ADP + protein N-phospho-L-histidine.</text>
        <dbReference type="EC" id="2.7.13.3"/>
    </reaction>
</comment>